<organism evidence="2 3">
    <name type="scientific">Klebsormidium nitens</name>
    <name type="common">Green alga</name>
    <name type="synonym">Ulothrix nitens</name>
    <dbReference type="NCBI Taxonomy" id="105231"/>
    <lineage>
        <taxon>Eukaryota</taxon>
        <taxon>Viridiplantae</taxon>
        <taxon>Streptophyta</taxon>
        <taxon>Klebsormidiophyceae</taxon>
        <taxon>Klebsormidiales</taxon>
        <taxon>Klebsormidiaceae</taxon>
        <taxon>Klebsormidium</taxon>
    </lineage>
</organism>
<evidence type="ECO:0000313" key="2">
    <source>
        <dbReference type="EMBL" id="GAQ84978.1"/>
    </source>
</evidence>
<feature type="domain" description="AD" evidence="1">
    <location>
        <begin position="77"/>
        <end position="170"/>
    </location>
</feature>
<dbReference type="EMBL" id="DF237164">
    <property type="protein sequence ID" value="GAQ84978.1"/>
    <property type="molecule type" value="Genomic_DNA"/>
</dbReference>
<dbReference type="InterPro" id="IPR047574">
    <property type="entry name" value="AD"/>
</dbReference>
<dbReference type="SMART" id="SM00995">
    <property type="entry name" value="AD"/>
    <property type="match status" value="1"/>
</dbReference>
<dbReference type="PANTHER" id="PTHR13542">
    <property type="entry name" value="LSM12 HOMOLOG"/>
    <property type="match status" value="1"/>
</dbReference>
<dbReference type="STRING" id="105231.A0A1Y1IA53"/>
<protein>
    <recommendedName>
        <fullName evidence="1">AD domain-containing protein</fullName>
    </recommendedName>
</protein>
<dbReference type="OMA" id="QAQVVCF"/>
<dbReference type="AlphaFoldDB" id="A0A1Y1IA53"/>
<proteinExistence type="predicted"/>
<dbReference type="PROSITE" id="PS52001">
    <property type="entry name" value="AD"/>
    <property type="match status" value="1"/>
</dbReference>
<dbReference type="Pfam" id="PF09793">
    <property type="entry name" value="AD"/>
    <property type="match status" value="1"/>
</dbReference>
<evidence type="ECO:0000313" key="3">
    <source>
        <dbReference type="Proteomes" id="UP000054558"/>
    </source>
</evidence>
<keyword evidence="3" id="KW-1185">Reference proteome</keyword>
<reference evidence="2 3" key="1">
    <citation type="journal article" date="2014" name="Nat. Commun.">
        <title>Klebsormidium flaccidum genome reveals primary factors for plant terrestrial adaptation.</title>
        <authorList>
            <person name="Hori K."/>
            <person name="Maruyama F."/>
            <person name="Fujisawa T."/>
            <person name="Togashi T."/>
            <person name="Yamamoto N."/>
            <person name="Seo M."/>
            <person name="Sato S."/>
            <person name="Yamada T."/>
            <person name="Mori H."/>
            <person name="Tajima N."/>
            <person name="Moriyama T."/>
            <person name="Ikeuchi M."/>
            <person name="Watanabe M."/>
            <person name="Wada H."/>
            <person name="Kobayashi K."/>
            <person name="Saito M."/>
            <person name="Masuda T."/>
            <person name="Sasaki-Sekimoto Y."/>
            <person name="Mashiguchi K."/>
            <person name="Awai K."/>
            <person name="Shimojima M."/>
            <person name="Masuda S."/>
            <person name="Iwai M."/>
            <person name="Nobusawa T."/>
            <person name="Narise T."/>
            <person name="Kondo S."/>
            <person name="Saito H."/>
            <person name="Sato R."/>
            <person name="Murakawa M."/>
            <person name="Ihara Y."/>
            <person name="Oshima-Yamada Y."/>
            <person name="Ohtaka K."/>
            <person name="Satoh M."/>
            <person name="Sonobe K."/>
            <person name="Ishii M."/>
            <person name="Ohtani R."/>
            <person name="Kanamori-Sato M."/>
            <person name="Honoki R."/>
            <person name="Miyazaki D."/>
            <person name="Mochizuki H."/>
            <person name="Umetsu J."/>
            <person name="Higashi K."/>
            <person name="Shibata D."/>
            <person name="Kamiya Y."/>
            <person name="Sato N."/>
            <person name="Nakamura Y."/>
            <person name="Tabata S."/>
            <person name="Ida S."/>
            <person name="Kurokawa K."/>
            <person name="Ohta H."/>
        </authorList>
    </citation>
    <scope>NUCLEOTIDE SEQUENCE [LARGE SCALE GENOMIC DNA]</scope>
    <source>
        <strain evidence="2 3">NIES-2285</strain>
    </source>
</reference>
<sequence>MENGADYPVGARIAFSTTLGEDFEGELILHDRNSRTLVLQEIGSSGSKRSLRFLKTSCVRDWKQVGQGGDLPDLRNLRVDQTLVQQREEAAIKQAELDAGRIGVGVSDEGQDIFDALGKTLPVRWEKTVIVVLDEVRISGPYRPENASGGNAQSLERVRKVLEQLRRQFPVSSS</sequence>
<dbReference type="InterPro" id="IPR039683">
    <property type="entry name" value="Lsm12-like"/>
</dbReference>
<dbReference type="OrthoDB" id="1057137at2759"/>
<dbReference type="InterPro" id="IPR019181">
    <property type="entry name" value="LSM12_ABD"/>
</dbReference>
<dbReference type="InterPro" id="IPR048478">
    <property type="entry name" value="LSM12_LSM"/>
</dbReference>
<dbReference type="Proteomes" id="UP000054558">
    <property type="component" value="Unassembled WGS sequence"/>
</dbReference>
<name>A0A1Y1IA53_KLENI</name>
<accession>A0A1Y1IA53</accession>
<dbReference type="Pfam" id="PF21166">
    <property type="entry name" value="LSM12_LSM"/>
    <property type="match status" value="1"/>
</dbReference>
<gene>
    <name evidence="2" type="ORF">KFL_002150140</name>
</gene>
<evidence type="ECO:0000259" key="1">
    <source>
        <dbReference type="PROSITE" id="PS52001"/>
    </source>
</evidence>